<organism evidence="5">
    <name type="scientific">Nymphaea colorata</name>
    <name type="common">pocket water lily</name>
    <dbReference type="NCBI Taxonomy" id="210225"/>
    <lineage>
        <taxon>Eukaryota</taxon>
        <taxon>Viridiplantae</taxon>
        <taxon>Streptophyta</taxon>
        <taxon>Embryophyta</taxon>
        <taxon>Tracheophyta</taxon>
        <taxon>Spermatophyta</taxon>
        <taxon>Magnoliopsida</taxon>
        <taxon>Nymphaeales</taxon>
        <taxon>Nymphaeaceae</taxon>
        <taxon>Nymphaea</taxon>
    </lineage>
</organism>
<feature type="chain" id="PRO_5023859790" description="Gnk2-homologous domain-containing protein" evidence="3">
    <location>
        <begin position="33"/>
        <end position="166"/>
    </location>
</feature>
<feature type="signal peptide" evidence="3">
    <location>
        <begin position="1"/>
        <end position="32"/>
    </location>
</feature>
<dbReference type="CDD" id="cd23509">
    <property type="entry name" value="Gnk2-like"/>
    <property type="match status" value="1"/>
</dbReference>
<dbReference type="Gene3D" id="3.30.430.20">
    <property type="entry name" value="Gnk2 domain, C-X8-C-X2-C motif"/>
    <property type="match status" value="1"/>
</dbReference>
<dbReference type="PANTHER" id="PTHR32099:SF42">
    <property type="entry name" value="CYSTEINE-RICH RECEPTOR-LIKE PROTEIN KINASE 9-RELATED"/>
    <property type="match status" value="1"/>
</dbReference>
<dbReference type="Gramene" id="NC14G0011160.1">
    <property type="protein sequence ID" value="NC14G0011160.1:cds"/>
    <property type="gene ID" value="NC14G0011160"/>
</dbReference>
<sequence>MGLTLLKIGIPRPLLLLLPLLLLSIHVDPAMSGNRLPESRCSVAANYTDGDEFELNMVDVFSTLRNEAPSTGFSNTTAGQGTEEVYGLVQCRGDVGEEECKSCISRATSNTALTRRMPSYGLKSASCATPTPTSLDSSTSMIPIVGLGQTVQWNTRKNFTIRWAVC</sequence>
<dbReference type="InterPro" id="IPR038408">
    <property type="entry name" value="GNK2_sf"/>
</dbReference>
<dbReference type="InterPro" id="IPR002902">
    <property type="entry name" value="GNK2"/>
</dbReference>
<gene>
    <name evidence="5" type="ORF">NYM_LOCUS10590</name>
</gene>
<proteinExistence type="predicted"/>
<dbReference type="EMBL" id="LR721779">
    <property type="protein sequence ID" value="VVV88748.1"/>
    <property type="molecule type" value="Genomic_DNA"/>
</dbReference>
<dbReference type="Pfam" id="PF01657">
    <property type="entry name" value="Stress-antifung"/>
    <property type="match status" value="1"/>
</dbReference>
<keyword evidence="1 3" id="KW-0732">Signal</keyword>
<evidence type="ECO:0000313" key="5">
    <source>
        <dbReference type="EMBL" id="VVV88748.1"/>
    </source>
</evidence>
<name>A0A5K0ZEQ2_9MAGN</name>
<evidence type="ECO:0000256" key="3">
    <source>
        <dbReference type="SAM" id="SignalP"/>
    </source>
</evidence>
<protein>
    <recommendedName>
        <fullName evidence="4">Gnk2-homologous domain-containing protein</fullName>
    </recommendedName>
</protein>
<accession>A0A5K0ZEQ2</accession>
<reference evidence="5" key="1">
    <citation type="submission" date="2019-09" db="EMBL/GenBank/DDBJ databases">
        <authorList>
            <person name="Zhang L."/>
        </authorList>
    </citation>
    <scope>NUCLEOTIDE SEQUENCE</scope>
</reference>
<feature type="domain" description="Gnk2-homologous" evidence="4">
    <location>
        <begin position="35"/>
        <end position="142"/>
    </location>
</feature>
<dbReference type="PROSITE" id="PS51473">
    <property type="entry name" value="GNK2"/>
    <property type="match status" value="1"/>
</dbReference>
<evidence type="ECO:0000259" key="4">
    <source>
        <dbReference type="PROSITE" id="PS51473"/>
    </source>
</evidence>
<keyword evidence="2" id="KW-0677">Repeat</keyword>
<evidence type="ECO:0000256" key="1">
    <source>
        <dbReference type="ARBA" id="ARBA00022729"/>
    </source>
</evidence>
<dbReference type="PANTHER" id="PTHR32099">
    <property type="entry name" value="CYSTEINE-RICH REPEAT SECRETORY PROTEIN"/>
    <property type="match status" value="1"/>
</dbReference>
<dbReference type="AlphaFoldDB" id="A0A5K0ZEQ2"/>
<evidence type="ECO:0000256" key="2">
    <source>
        <dbReference type="ARBA" id="ARBA00022737"/>
    </source>
</evidence>